<dbReference type="Gene3D" id="3.40.50.10540">
    <property type="entry name" value="Crotonobetainyl-coa:carnitine coa-transferase, domain 1"/>
    <property type="match status" value="1"/>
</dbReference>
<dbReference type="PANTHER" id="PTHR48207">
    <property type="entry name" value="SUCCINATE--HYDROXYMETHYLGLUTARATE COA-TRANSFERASE"/>
    <property type="match status" value="1"/>
</dbReference>
<dbReference type="InterPro" id="IPR023606">
    <property type="entry name" value="CoA-Trfase_III_dom_1_sf"/>
</dbReference>
<reference evidence="3" key="1">
    <citation type="submission" date="2016-11" db="EMBL/GenBank/DDBJ databases">
        <authorList>
            <person name="Varghese N."/>
            <person name="Submissions S."/>
        </authorList>
    </citation>
    <scope>NUCLEOTIDE SEQUENCE [LARGE SCALE GENOMIC DNA]</scope>
    <source>
        <strain evidence="3">DSM 29327</strain>
    </source>
</reference>
<dbReference type="OrthoDB" id="9806585at2"/>
<keyword evidence="3" id="KW-1185">Reference proteome</keyword>
<evidence type="ECO:0000313" key="3">
    <source>
        <dbReference type="Proteomes" id="UP000184191"/>
    </source>
</evidence>
<dbReference type="Proteomes" id="UP000184191">
    <property type="component" value="Unassembled WGS sequence"/>
</dbReference>
<name>A0A1M6XD92_9RHOB</name>
<dbReference type="PANTHER" id="PTHR48207:SF3">
    <property type="entry name" value="SUCCINATE--HYDROXYMETHYLGLUTARATE COA-TRANSFERASE"/>
    <property type="match status" value="1"/>
</dbReference>
<accession>A0A1M6XD92</accession>
<dbReference type="InterPro" id="IPR003673">
    <property type="entry name" value="CoA-Trfase_fam_III"/>
</dbReference>
<dbReference type="EMBL" id="FRBN01000004">
    <property type="protein sequence ID" value="SHL03829.1"/>
    <property type="molecule type" value="Genomic_DNA"/>
</dbReference>
<sequence>MIATGPLSGLRVLDLTHVLAGPYATGQLALMGAEVIRVERPDSDDFVRTHGGTPDMRAKGLGASFLSQNSGKKSVVLDLKSDTGRATFLDLAATADIVTENFRPGVTERLGVDYDSLRAPALPFRAPWAPRTLAPAPTCGRDTSEILATLTPQEAPR</sequence>
<dbReference type="AlphaFoldDB" id="A0A1M6XD92"/>
<evidence type="ECO:0000313" key="2">
    <source>
        <dbReference type="EMBL" id="SHL03829.1"/>
    </source>
</evidence>
<organism evidence="2 3">
    <name type="scientific">Roseovarius marisflavi</name>
    <dbReference type="NCBI Taxonomy" id="1054996"/>
    <lineage>
        <taxon>Bacteria</taxon>
        <taxon>Pseudomonadati</taxon>
        <taxon>Pseudomonadota</taxon>
        <taxon>Alphaproteobacteria</taxon>
        <taxon>Rhodobacterales</taxon>
        <taxon>Roseobacteraceae</taxon>
        <taxon>Roseovarius</taxon>
    </lineage>
</organism>
<dbReference type="Pfam" id="PF02515">
    <property type="entry name" value="CoA_transf_3"/>
    <property type="match status" value="1"/>
</dbReference>
<dbReference type="RefSeq" id="WP_073195863.1">
    <property type="nucleotide sequence ID" value="NZ_FRBN01000004.1"/>
</dbReference>
<dbReference type="InterPro" id="IPR050483">
    <property type="entry name" value="CoA-transferase_III_domain"/>
</dbReference>
<dbReference type="SUPFAM" id="SSF89796">
    <property type="entry name" value="CoA-transferase family III (CaiB/BaiF)"/>
    <property type="match status" value="1"/>
</dbReference>
<dbReference type="GO" id="GO:0008410">
    <property type="term" value="F:CoA-transferase activity"/>
    <property type="evidence" value="ECO:0007669"/>
    <property type="project" value="TreeGrafter"/>
</dbReference>
<keyword evidence="1 2" id="KW-0808">Transferase</keyword>
<dbReference type="STRING" id="1054996.SAMN05444414_10446"/>
<evidence type="ECO:0000256" key="1">
    <source>
        <dbReference type="ARBA" id="ARBA00022679"/>
    </source>
</evidence>
<gene>
    <name evidence="2" type="ORF">SAMN05444414_10446</name>
</gene>
<proteinExistence type="predicted"/>
<protein>
    <submittedName>
        <fullName evidence="2">CoA-transferase family III</fullName>
    </submittedName>
</protein>